<dbReference type="InterPro" id="IPR019734">
    <property type="entry name" value="TPR_rpt"/>
</dbReference>
<gene>
    <name evidence="4" type="ORF">H4W19_09250</name>
</gene>
<dbReference type="PROSITE" id="PS50005">
    <property type="entry name" value="TPR"/>
    <property type="match status" value="2"/>
</dbReference>
<dbReference type="InterPro" id="IPR027417">
    <property type="entry name" value="P-loop_NTPase"/>
</dbReference>
<dbReference type="Pfam" id="PF13469">
    <property type="entry name" value="Sulfotransfer_3"/>
    <property type="match status" value="1"/>
</dbReference>
<organism evidence="4 5">
    <name type="scientific">Pseudoxanthomonas mexicana</name>
    <dbReference type="NCBI Taxonomy" id="128785"/>
    <lineage>
        <taxon>Bacteria</taxon>
        <taxon>Pseudomonadati</taxon>
        <taxon>Pseudomonadota</taxon>
        <taxon>Gammaproteobacteria</taxon>
        <taxon>Lysobacterales</taxon>
        <taxon>Lysobacteraceae</taxon>
        <taxon>Pseudoxanthomonas</taxon>
    </lineage>
</organism>
<keyword evidence="5" id="KW-1185">Reference proteome</keyword>
<dbReference type="Gene3D" id="3.40.50.300">
    <property type="entry name" value="P-loop containing nucleotide triphosphate hydrolases"/>
    <property type="match status" value="1"/>
</dbReference>
<feature type="compositionally biased region" description="Basic and acidic residues" evidence="3">
    <location>
        <begin position="1"/>
        <end position="15"/>
    </location>
</feature>
<dbReference type="RefSeq" id="WP_185896911.1">
    <property type="nucleotide sequence ID" value="NZ_CP060028.1"/>
</dbReference>
<proteinExistence type="predicted"/>
<dbReference type="InterPro" id="IPR011990">
    <property type="entry name" value="TPR-like_helical_dom_sf"/>
</dbReference>
<keyword evidence="2" id="KW-0802">TPR repeat</keyword>
<dbReference type="PANTHER" id="PTHR12788:SF10">
    <property type="entry name" value="PROTEIN-TYROSINE SULFOTRANSFERASE"/>
    <property type="match status" value="1"/>
</dbReference>
<accession>A0ABX6RF40</accession>
<protein>
    <submittedName>
        <fullName evidence="4">Sulfotransferase</fullName>
    </submittedName>
</protein>
<name>A0ABX6RF40_PSEMX</name>
<evidence type="ECO:0000256" key="3">
    <source>
        <dbReference type="SAM" id="MobiDB-lite"/>
    </source>
</evidence>
<dbReference type="InterPro" id="IPR026634">
    <property type="entry name" value="TPST-like"/>
</dbReference>
<evidence type="ECO:0000256" key="2">
    <source>
        <dbReference type="PROSITE-ProRule" id="PRU00339"/>
    </source>
</evidence>
<sequence>MQERTQVDVLRKKAQEAQNTGDAPTAIQHMRRACELAPDDALVHKQFASLLATHGQWSEALEYFDASLRLGPSDGHTWYLAGLALHSAGQYPQAVNALSRAMRELSANDRVSAAFAEALFHGALPDAALPWWRRYAARHAKDAAIQLRLGELLSRNGMHEEALLHFKALPATTPADAASKQIAVAQTFEDLGKRREALEAYHHALALKPGWAVALAGILPLQQADTGADMSEPAIRLLEQKSLPPQEAALLNYALGKTYDTKGHHALAMACWHEANRLRRDIAGEPAVDALNRRVDLLVRCTSRWPAEMPVLPQDESDPQLVFIVGMPRSGTTLTERMLGSHSEAHGAGELAELPLIARMFWPLLQGHAPRPWDTPLTRDTLLSAKASYLRAIRRGAAGSERVLIDKAPLNFFNLWLVAALFPGAKIVWCKRDPLDVGVSIYSENFALEERLCTRLEGIGHYIAAQQRLMAHWMRTLPLQFHTVIYETLARSPEAEAKTLIAFAGLDWEPGCLEFHKREDGVQTPSRWQVRQPVHTRSIGRWKHYSEHLAPLTDALNQAIDEPPSCSDSVHASRP</sequence>
<evidence type="ECO:0000313" key="5">
    <source>
        <dbReference type="Proteomes" id="UP000515506"/>
    </source>
</evidence>
<feature type="repeat" description="TPR" evidence="2">
    <location>
        <begin position="41"/>
        <end position="74"/>
    </location>
</feature>
<feature type="region of interest" description="Disordered" evidence="3">
    <location>
        <begin position="1"/>
        <end position="23"/>
    </location>
</feature>
<feature type="repeat" description="TPR" evidence="2">
    <location>
        <begin position="178"/>
        <end position="211"/>
    </location>
</feature>
<evidence type="ECO:0000313" key="4">
    <source>
        <dbReference type="EMBL" id="QND81892.1"/>
    </source>
</evidence>
<keyword evidence="1" id="KW-0808">Transferase</keyword>
<dbReference type="Proteomes" id="UP000515506">
    <property type="component" value="Chromosome"/>
</dbReference>
<dbReference type="SUPFAM" id="SSF52540">
    <property type="entry name" value="P-loop containing nucleoside triphosphate hydrolases"/>
    <property type="match status" value="1"/>
</dbReference>
<evidence type="ECO:0000256" key="1">
    <source>
        <dbReference type="ARBA" id="ARBA00022679"/>
    </source>
</evidence>
<dbReference type="Gene3D" id="1.25.40.10">
    <property type="entry name" value="Tetratricopeptide repeat domain"/>
    <property type="match status" value="2"/>
</dbReference>
<dbReference type="PANTHER" id="PTHR12788">
    <property type="entry name" value="PROTEIN-TYROSINE SULFOTRANSFERASE 2"/>
    <property type="match status" value="1"/>
</dbReference>
<reference evidence="4 5" key="1">
    <citation type="submission" date="2020-08" db="EMBL/GenBank/DDBJ databases">
        <title>Streptomycin resistant and MDR strain, P. mexicana.</title>
        <authorList>
            <person name="Ganesh-kumar S."/>
            <person name="Zhe T."/>
            <person name="Yu Z."/>
            <person name="Min Y."/>
        </authorList>
    </citation>
    <scope>NUCLEOTIDE SEQUENCE [LARGE SCALE GENOMIC DNA]</scope>
    <source>
        <strain evidence="4 5">GTZY</strain>
    </source>
</reference>
<dbReference type="SMART" id="SM00028">
    <property type="entry name" value="TPR"/>
    <property type="match status" value="6"/>
</dbReference>
<dbReference type="SUPFAM" id="SSF48452">
    <property type="entry name" value="TPR-like"/>
    <property type="match status" value="1"/>
</dbReference>
<dbReference type="EMBL" id="CP060028">
    <property type="protein sequence ID" value="QND81892.1"/>
    <property type="molecule type" value="Genomic_DNA"/>
</dbReference>